<dbReference type="Proteomes" id="UP000015664">
    <property type="component" value="Unassembled WGS sequence"/>
</dbReference>
<dbReference type="AlphaFoldDB" id="T0WRC2"/>
<evidence type="ECO:0000313" key="2">
    <source>
        <dbReference type="Proteomes" id="UP000015664"/>
    </source>
</evidence>
<gene>
    <name evidence="1" type="ORF">LLT3_13630</name>
</gene>
<proteinExistence type="predicted"/>
<dbReference type="PATRIC" id="fig|1234873.3.peg.669"/>
<accession>T0WRC2</accession>
<sequence>MTETPHRRLQLDESKLIDLSRLGSWSQYKLIGNLHPAIPKDRETKQSLPQDGWLATVVCFAKTPFMLQQFDIKIPMGGVNGIRKSS</sequence>
<dbReference type="EMBL" id="ATBE01000064">
    <property type="protein sequence ID" value="EQC95754.1"/>
    <property type="molecule type" value="Genomic_DNA"/>
</dbReference>
<reference evidence="1 2" key="1">
    <citation type="journal article" date="2013" name="ISME J.">
        <title>Multifactorial diversity sustains microbial community stability.</title>
        <authorList>
            <person name="Erkus O."/>
            <person name="de Jager V.C."/>
            <person name="Spus M."/>
            <person name="van Alen-Boerrigter I.J."/>
            <person name="van Rijswijck I.M."/>
            <person name="Hazelwood L."/>
            <person name="Janssen P.W."/>
            <person name="van Hijum S.A."/>
            <person name="Kleerebezem M."/>
            <person name="Smid E.J."/>
        </authorList>
    </citation>
    <scope>NUCLEOTIDE SEQUENCE [LARGE SCALE GENOMIC DNA]</scope>
    <source>
        <strain evidence="1 2">TIFN3</strain>
    </source>
</reference>
<organism evidence="1 2">
    <name type="scientific">Lactococcus cremoris subsp. cremoris TIFN3</name>
    <dbReference type="NCBI Taxonomy" id="1234873"/>
    <lineage>
        <taxon>Bacteria</taxon>
        <taxon>Bacillati</taxon>
        <taxon>Bacillota</taxon>
        <taxon>Bacilli</taxon>
        <taxon>Lactobacillales</taxon>
        <taxon>Streptococcaceae</taxon>
        <taxon>Lactococcus</taxon>
        <taxon>Lactococcus cremoris subsp. cremoris</taxon>
    </lineage>
</organism>
<comment type="caution">
    <text evidence="1">The sequence shown here is derived from an EMBL/GenBank/DDBJ whole genome shotgun (WGS) entry which is preliminary data.</text>
</comment>
<evidence type="ECO:0000313" key="1">
    <source>
        <dbReference type="EMBL" id="EQC95754.1"/>
    </source>
</evidence>
<protein>
    <submittedName>
        <fullName evidence="1">Uncharacterized protein</fullName>
    </submittedName>
</protein>
<name>T0WRC2_LACLC</name>